<dbReference type="RefSeq" id="WP_153510339.1">
    <property type="nucleotide sequence ID" value="NZ_CP045652.1"/>
</dbReference>
<keyword evidence="1" id="KW-1133">Transmembrane helix</keyword>
<evidence type="ECO:0000313" key="4">
    <source>
        <dbReference type="Proteomes" id="UP000326921"/>
    </source>
</evidence>
<keyword evidence="1" id="KW-0472">Membrane</keyword>
<feature type="transmembrane region" description="Helical" evidence="1">
    <location>
        <begin position="88"/>
        <end position="107"/>
    </location>
</feature>
<dbReference type="PANTHER" id="PTHR30273:SF2">
    <property type="entry name" value="PROTEIN FECR"/>
    <property type="match status" value="1"/>
</dbReference>
<dbReference type="Pfam" id="PF04773">
    <property type="entry name" value="FecR"/>
    <property type="match status" value="1"/>
</dbReference>
<dbReference type="PANTHER" id="PTHR30273">
    <property type="entry name" value="PERIPLASMIC SIGNAL SENSOR AND SIGMA FACTOR ACTIVATOR FECR-RELATED"/>
    <property type="match status" value="1"/>
</dbReference>
<dbReference type="Proteomes" id="UP000326921">
    <property type="component" value="Chromosome"/>
</dbReference>
<keyword evidence="4" id="KW-1185">Reference proteome</keyword>
<proteinExistence type="predicted"/>
<name>A0A5Q0Q7A6_9SPHI</name>
<dbReference type="Gene3D" id="2.60.120.1440">
    <property type="match status" value="1"/>
</dbReference>
<dbReference type="GO" id="GO:0016989">
    <property type="term" value="F:sigma factor antagonist activity"/>
    <property type="evidence" value="ECO:0007669"/>
    <property type="project" value="TreeGrafter"/>
</dbReference>
<dbReference type="KEGG" id="sphe:GFH32_06335"/>
<reference evidence="3 4" key="1">
    <citation type="submission" date="2019-10" db="EMBL/GenBank/DDBJ databases">
        <authorList>
            <person name="Dong K."/>
        </authorList>
    </citation>
    <scope>NUCLEOTIDE SEQUENCE [LARGE SCALE GENOMIC DNA]</scope>
    <source>
        <strain evidence="4">dk4302</strain>
    </source>
</reference>
<dbReference type="PIRSF" id="PIRSF018266">
    <property type="entry name" value="FecR"/>
    <property type="match status" value="1"/>
</dbReference>
<protein>
    <submittedName>
        <fullName evidence="3">DUF4974 domain-containing protein</fullName>
    </submittedName>
</protein>
<evidence type="ECO:0000259" key="2">
    <source>
        <dbReference type="Pfam" id="PF04773"/>
    </source>
</evidence>
<evidence type="ECO:0000256" key="1">
    <source>
        <dbReference type="SAM" id="Phobius"/>
    </source>
</evidence>
<dbReference type="Gene3D" id="3.55.50.30">
    <property type="match status" value="1"/>
</dbReference>
<dbReference type="InterPro" id="IPR012373">
    <property type="entry name" value="Ferrdict_sens_TM"/>
</dbReference>
<dbReference type="InterPro" id="IPR006860">
    <property type="entry name" value="FecR"/>
</dbReference>
<accession>A0A5Q0Q7A6</accession>
<organism evidence="3 4">
    <name type="scientific">Sphingobacterium zhuxiongii</name>
    <dbReference type="NCBI Taxonomy" id="2662364"/>
    <lineage>
        <taxon>Bacteria</taxon>
        <taxon>Pseudomonadati</taxon>
        <taxon>Bacteroidota</taxon>
        <taxon>Sphingobacteriia</taxon>
        <taxon>Sphingobacteriales</taxon>
        <taxon>Sphingobacteriaceae</taxon>
        <taxon>Sphingobacterium</taxon>
    </lineage>
</organism>
<feature type="domain" description="FecR protein" evidence="2">
    <location>
        <begin position="121"/>
        <end position="213"/>
    </location>
</feature>
<gene>
    <name evidence="3" type="ORF">GFH32_06335</name>
</gene>
<evidence type="ECO:0000313" key="3">
    <source>
        <dbReference type="EMBL" id="QGA25957.1"/>
    </source>
</evidence>
<keyword evidence="1" id="KW-0812">Transmembrane</keyword>
<dbReference type="EMBL" id="CP045652">
    <property type="protein sequence ID" value="QGA25957.1"/>
    <property type="molecule type" value="Genomic_DNA"/>
</dbReference>
<dbReference type="AlphaFoldDB" id="A0A5Q0Q7A6"/>
<sequence length="345" mass="39602">MENNELITLLEKFKSGKIEQHDFLRLKEILDTSSGTKLLLHTSRLDYDIIRKNIDNYPAYKNQQKNLDRIKLSILKQSGSKPQRQIHLIYIGLAIAASLIIAGIFLYPKNEIKVKEVDWVTIKTSHGEQKVIRLEDNTEIKLNGNSFLSYSASKTTDLRIVKLKGEAFFNVKKDSIRPFLILSKNFVTRVVGTSFNIDSEIDKSIEVKTGKVKVFQIHENSYSKSLKQDLAGFNEFVEKLSKAQIDLSTGERAVFEDNKLKVKSYTNTNWYNNELIHLGEKVSTILMKAYRFYGDSIIVSPEIADARTTITFKDKNIEQVLSTIAEMNNAKLYKKSAHLWEIKKK</sequence>